<dbReference type="RefSeq" id="WP_035995396.1">
    <property type="nucleotide sequence ID" value="NZ_CP012748.1"/>
</dbReference>
<evidence type="ECO:0000313" key="5">
    <source>
        <dbReference type="Proteomes" id="UP000019146"/>
    </source>
</evidence>
<dbReference type="GeneID" id="69973310"/>
<dbReference type="KEGG" id="bcai:K788_0006149"/>
<dbReference type="Pfam" id="PF06155">
    <property type="entry name" value="GBBH-like_N"/>
    <property type="match status" value="1"/>
</dbReference>
<dbReference type="AlphaFoldDB" id="A0A0P0RLP2"/>
<proteinExistence type="predicted"/>
<dbReference type="Proteomes" id="UP000019146">
    <property type="component" value="Plasmid unnamed"/>
</dbReference>
<gene>
    <name evidence="4" type="ORF">K788_0006149</name>
</gene>
<dbReference type="EMBL" id="CP012748">
    <property type="protein sequence ID" value="ALL69776.1"/>
    <property type="molecule type" value="Genomic_DNA"/>
</dbReference>
<dbReference type="InterPro" id="IPR038492">
    <property type="entry name" value="GBBH-like_N_sf"/>
</dbReference>
<accession>A0A0P0RLP2</accession>
<keyword evidence="4" id="KW-0614">Plasmid</keyword>
<dbReference type="Gene3D" id="3.30.2020.30">
    <property type="match status" value="1"/>
</dbReference>
<keyword evidence="1" id="KW-0479">Metal-binding</keyword>
<dbReference type="InterPro" id="IPR010376">
    <property type="entry name" value="GBBH-like_N"/>
</dbReference>
<keyword evidence="2" id="KW-0408">Iron</keyword>
<reference evidence="4 5" key="1">
    <citation type="journal article" date="2014" name="Genome Announc.">
        <title>Draft Genome Sequence of the Haloacid-Degrading Burkholderia caribensis Strain MBA4.</title>
        <authorList>
            <person name="Pan Y."/>
            <person name="Kong K.F."/>
            <person name="Tsang J.S."/>
        </authorList>
    </citation>
    <scope>NUCLEOTIDE SEQUENCE [LARGE SCALE GENOMIC DNA]</scope>
    <source>
        <strain evidence="4 5">MBA4</strain>
        <plasmid evidence="5">Plasmid</plasmid>
    </source>
</reference>
<geneLocation type="plasmid" evidence="5"/>
<evidence type="ECO:0000259" key="3">
    <source>
        <dbReference type="Pfam" id="PF06155"/>
    </source>
</evidence>
<evidence type="ECO:0000256" key="2">
    <source>
        <dbReference type="ARBA" id="ARBA00023004"/>
    </source>
</evidence>
<feature type="domain" description="Gamma-butyrobetaine hydroxylase-like N-terminal" evidence="3">
    <location>
        <begin position="8"/>
        <end position="88"/>
    </location>
</feature>
<dbReference type="PANTHER" id="PTHR35303">
    <property type="entry name" value="OS02G0197800 PROTEIN"/>
    <property type="match status" value="1"/>
</dbReference>
<protein>
    <recommendedName>
        <fullName evidence="3">Gamma-butyrobetaine hydroxylase-like N-terminal domain-containing protein</fullName>
    </recommendedName>
</protein>
<dbReference type="GO" id="GO:0046872">
    <property type="term" value="F:metal ion binding"/>
    <property type="evidence" value="ECO:0007669"/>
    <property type="project" value="UniProtKB-KW"/>
</dbReference>
<sequence length="95" mass="10736">MKTPRHIEIDHAAHTLTLHWPDGATQCVAHRVLRQLCPCAECKRLRLHGSAPVVPDDIALLDVRPAGYGVQLLFSDRHERGIFPWAFLERLPAAR</sequence>
<name>A0A0P0RLP2_9BURK</name>
<dbReference type="PANTHER" id="PTHR35303:SF8">
    <property type="entry name" value="GAMMA-BUTYROBETAINE HYDROXYLASE-LIKE N-TERMINAL DOMAIN-CONTAINING PROTEIN"/>
    <property type="match status" value="1"/>
</dbReference>
<evidence type="ECO:0000313" key="4">
    <source>
        <dbReference type="EMBL" id="ALL69776.1"/>
    </source>
</evidence>
<organism evidence="4 5">
    <name type="scientific">Paraburkholderia caribensis MBA4</name>
    <dbReference type="NCBI Taxonomy" id="1323664"/>
    <lineage>
        <taxon>Bacteria</taxon>
        <taxon>Pseudomonadati</taxon>
        <taxon>Pseudomonadota</taxon>
        <taxon>Betaproteobacteria</taxon>
        <taxon>Burkholderiales</taxon>
        <taxon>Burkholderiaceae</taxon>
        <taxon>Paraburkholderia</taxon>
    </lineage>
</organism>
<evidence type="ECO:0000256" key="1">
    <source>
        <dbReference type="ARBA" id="ARBA00022723"/>
    </source>
</evidence>